<dbReference type="HOGENOM" id="CLU_037269_1_3_10"/>
<evidence type="ECO:0000256" key="1">
    <source>
        <dbReference type="ARBA" id="ARBA00022679"/>
    </source>
</evidence>
<dbReference type="eggNOG" id="COG1562">
    <property type="taxonomic scope" value="Bacteria"/>
</dbReference>
<protein>
    <submittedName>
        <fullName evidence="2">Squalene/phytoene synthase</fullName>
    </submittedName>
</protein>
<dbReference type="PROSITE" id="PS01045">
    <property type="entry name" value="SQUALEN_PHYTOEN_SYN_2"/>
    <property type="match status" value="1"/>
</dbReference>
<proteinExistence type="predicted"/>
<dbReference type="Pfam" id="PF00494">
    <property type="entry name" value="SQS_PSY"/>
    <property type="match status" value="1"/>
</dbReference>
<dbReference type="InterPro" id="IPR002060">
    <property type="entry name" value="Squ/phyt_synthse"/>
</dbReference>
<evidence type="ECO:0000313" key="2">
    <source>
        <dbReference type="EMBL" id="ACE03913.1"/>
    </source>
</evidence>
<dbReference type="SFLD" id="SFLDG01018">
    <property type="entry name" value="Squalene/Phytoene_Synthase_Lik"/>
    <property type="match status" value="1"/>
</dbReference>
<dbReference type="GO" id="GO:0016117">
    <property type="term" value="P:carotenoid biosynthetic process"/>
    <property type="evidence" value="ECO:0007669"/>
    <property type="project" value="UniProtKB-ARBA"/>
</dbReference>
<dbReference type="InterPro" id="IPR033904">
    <property type="entry name" value="Trans_IPPS_HH"/>
</dbReference>
<dbReference type="Gene3D" id="1.10.600.10">
    <property type="entry name" value="Farnesyl Diphosphate Synthase"/>
    <property type="match status" value="1"/>
</dbReference>
<sequence>MNYSYNGKTIVRGSGRELTLQNAYNYCRQIAKHHAKTFYLATLFLSKNQRDPIYAMYALLRTVDDLVDMAEDKITNGTLTREELSSMMADWKTRLHECYEGNHNNDPIMMAWQNTLASHSIPIELPLDLMDGVTMDIDFKPFETFDDLYVYCYKVASVVGLMCSEIFGYCDKKALDHAIELGIAMQLTNILRDIGEDVDRGRIYLPLEDLDRFNYSRDEFMRKEINDNFKALIRFQIERARKYYASSDQGIPMLEKNSRIAVKVSSLNYCNILRAIEENNYDVFSQRAYRSFFQKISTIPYIWLDMKKVNS</sequence>
<dbReference type="STRING" id="331678.Cphamn1_0969"/>
<dbReference type="InterPro" id="IPR008949">
    <property type="entry name" value="Isoprenoid_synthase_dom_sf"/>
</dbReference>
<dbReference type="PANTHER" id="PTHR31480">
    <property type="entry name" value="BIFUNCTIONAL LYCOPENE CYCLASE/PHYTOENE SYNTHASE"/>
    <property type="match status" value="1"/>
</dbReference>
<dbReference type="InterPro" id="IPR044843">
    <property type="entry name" value="Trans_IPPS_bact-type"/>
</dbReference>
<dbReference type="GO" id="GO:0004311">
    <property type="term" value="F:geranylgeranyl diphosphate synthase activity"/>
    <property type="evidence" value="ECO:0007669"/>
    <property type="project" value="InterPro"/>
</dbReference>
<dbReference type="GO" id="GO:0051996">
    <property type="term" value="F:squalene synthase [NAD(P)H] activity"/>
    <property type="evidence" value="ECO:0007669"/>
    <property type="project" value="InterPro"/>
</dbReference>
<keyword evidence="1" id="KW-0808">Transferase</keyword>
<organism evidence="2">
    <name type="scientific">Chlorobium phaeobacteroides (strain BS1)</name>
    <dbReference type="NCBI Taxonomy" id="331678"/>
    <lineage>
        <taxon>Bacteria</taxon>
        <taxon>Pseudomonadati</taxon>
        <taxon>Chlorobiota</taxon>
        <taxon>Chlorobiia</taxon>
        <taxon>Chlorobiales</taxon>
        <taxon>Chlorobiaceae</taxon>
        <taxon>Chlorobium/Pelodictyon group</taxon>
        <taxon>Chlorobium</taxon>
    </lineage>
</organism>
<dbReference type="PROSITE" id="PS01044">
    <property type="entry name" value="SQUALEN_PHYTOEN_SYN_1"/>
    <property type="match status" value="1"/>
</dbReference>
<dbReference type="AlphaFoldDB" id="B3EPY1"/>
<gene>
    <name evidence="2" type="ordered locus">Cphamn1_0969</name>
</gene>
<dbReference type="OrthoDB" id="9787280at2"/>
<dbReference type="InterPro" id="IPR019845">
    <property type="entry name" value="Squalene/phytoene_synthase_CS"/>
</dbReference>
<dbReference type="SFLD" id="SFLDS00005">
    <property type="entry name" value="Isoprenoid_Synthase_Type_I"/>
    <property type="match status" value="1"/>
</dbReference>
<accession>B3EPY1</accession>
<dbReference type="CDD" id="cd00683">
    <property type="entry name" value="Trans_IPPS_HH"/>
    <property type="match status" value="1"/>
</dbReference>
<dbReference type="SFLD" id="SFLDG01212">
    <property type="entry name" value="Phytoene_synthase_like"/>
    <property type="match status" value="1"/>
</dbReference>
<dbReference type="EMBL" id="CP001101">
    <property type="protein sequence ID" value="ACE03913.1"/>
    <property type="molecule type" value="Genomic_DNA"/>
</dbReference>
<dbReference type="KEGG" id="cpb:Cphamn1_0969"/>
<dbReference type="SUPFAM" id="SSF48576">
    <property type="entry name" value="Terpenoid synthases"/>
    <property type="match status" value="1"/>
</dbReference>
<reference evidence="2" key="1">
    <citation type="submission" date="2008-06" db="EMBL/GenBank/DDBJ databases">
        <title>Complete sequence of Chlorobium phaeobacteroides BS1.</title>
        <authorList>
            <consortium name="US DOE Joint Genome Institute"/>
            <person name="Lucas S."/>
            <person name="Copeland A."/>
            <person name="Lapidus A."/>
            <person name="Glavina del Rio T."/>
            <person name="Dalin E."/>
            <person name="Tice H."/>
            <person name="Bruce D."/>
            <person name="Goodwin L."/>
            <person name="Pitluck S."/>
            <person name="Schmutz J."/>
            <person name="Larimer F."/>
            <person name="Land M."/>
            <person name="Hauser L."/>
            <person name="Kyrpides N."/>
            <person name="Ovchinnikova G."/>
            <person name="Li T."/>
            <person name="Liu Z."/>
            <person name="Zhao F."/>
            <person name="Overmann J."/>
            <person name="Bryant D.A."/>
            <person name="Richardson P."/>
        </authorList>
    </citation>
    <scope>NUCLEOTIDE SEQUENCE [LARGE SCALE GENOMIC DNA]</scope>
    <source>
        <strain evidence="2">BS1</strain>
    </source>
</reference>
<name>B3EPY1_CHLPB</name>